<gene>
    <name evidence="1" type="ORF">XD66_1250</name>
</gene>
<dbReference type="PANTHER" id="PTHR33221">
    <property type="entry name" value="WINGED HELIX-TURN-HELIX TRANSCRIPTIONAL REGULATOR, RRF2 FAMILY"/>
    <property type="match status" value="1"/>
</dbReference>
<organism evidence="1 2">
    <name type="scientific">Thermacetogenium phaeum</name>
    <dbReference type="NCBI Taxonomy" id="85874"/>
    <lineage>
        <taxon>Bacteria</taxon>
        <taxon>Bacillati</taxon>
        <taxon>Bacillota</taxon>
        <taxon>Clostridia</taxon>
        <taxon>Thermoanaerobacterales</taxon>
        <taxon>Thermoanaerobacteraceae</taxon>
        <taxon>Thermacetogenium</taxon>
    </lineage>
</organism>
<dbReference type="InterPro" id="IPR036390">
    <property type="entry name" value="WH_DNA-bd_sf"/>
</dbReference>
<dbReference type="PANTHER" id="PTHR33221:SF2">
    <property type="entry name" value="TRANSCRIPTIONAL REGULATOR"/>
    <property type="match status" value="1"/>
</dbReference>
<proteinExistence type="predicted"/>
<dbReference type="GO" id="GO:0005829">
    <property type="term" value="C:cytosol"/>
    <property type="evidence" value="ECO:0007669"/>
    <property type="project" value="TreeGrafter"/>
</dbReference>
<dbReference type="Proteomes" id="UP000053326">
    <property type="component" value="Unassembled WGS sequence"/>
</dbReference>
<sequence>MEIIRRNTEYGIRALLHLALNRDSMVTAGEIAEQQDVPIDFLQKILQKFVKAGIVASYRGAQGGFSLAKDPQEISVLEVLEILQGKLAVNKCFLGENNGCPRSSECPLKHNWLQLQQKIEAFLKDITLQDLVDQWRGSDDPKGVEEKH</sequence>
<evidence type="ECO:0000313" key="2">
    <source>
        <dbReference type="Proteomes" id="UP000053326"/>
    </source>
</evidence>
<reference evidence="2" key="1">
    <citation type="journal article" date="2015" name="MBio">
        <title>Genome-Resolved Metagenomic Analysis Reveals Roles for Candidate Phyla and Other Microbial Community Members in Biogeochemical Transformations in Oil Reservoirs.</title>
        <authorList>
            <person name="Hu P."/>
            <person name="Tom L."/>
            <person name="Singh A."/>
            <person name="Thomas B.C."/>
            <person name="Baker B.J."/>
            <person name="Piceno Y.M."/>
            <person name="Andersen G.L."/>
            <person name="Banfield J.F."/>
        </authorList>
    </citation>
    <scope>NUCLEOTIDE SEQUENCE [LARGE SCALE GENOMIC DNA]</scope>
</reference>
<dbReference type="AlphaFoldDB" id="A0A101FFE7"/>
<dbReference type="Gene3D" id="1.10.10.10">
    <property type="entry name" value="Winged helix-like DNA-binding domain superfamily/Winged helix DNA-binding domain"/>
    <property type="match status" value="1"/>
</dbReference>
<protein>
    <submittedName>
        <fullName evidence="1">Transcriptional regulator BadM/Rrf2 family</fullName>
    </submittedName>
</protein>
<dbReference type="Pfam" id="PF02082">
    <property type="entry name" value="Rrf2"/>
    <property type="match status" value="1"/>
</dbReference>
<comment type="caution">
    <text evidence="1">The sequence shown here is derived from an EMBL/GenBank/DDBJ whole genome shotgun (WGS) entry which is preliminary data.</text>
</comment>
<dbReference type="SUPFAM" id="SSF46785">
    <property type="entry name" value="Winged helix' DNA-binding domain"/>
    <property type="match status" value="1"/>
</dbReference>
<dbReference type="PROSITE" id="PS51197">
    <property type="entry name" value="HTH_RRF2_2"/>
    <property type="match status" value="1"/>
</dbReference>
<dbReference type="InterPro" id="IPR000944">
    <property type="entry name" value="Tscrpt_reg_Rrf2"/>
</dbReference>
<dbReference type="GO" id="GO:0003700">
    <property type="term" value="F:DNA-binding transcription factor activity"/>
    <property type="evidence" value="ECO:0007669"/>
    <property type="project" value="TreeGrafter"/>
</dbReference>
<dbReference type="NCBIfam" id="TIGR00738">
    <property type="entry name" value="rrf2_super"/>
    <property type="match status" value="1"/>
</dbReference>
<evidence type="ECO:0000313" key="1">
    <source>
        <dbReference type="EMBL" id="KUK36043.1"/>
    </source>
</evidence>
<dbReference type="InterPro" id="IPR036388">
    <property type="entry name" value="WH-like_DNA-bd_sf"/>
</dbReference>
<accession>A0A101FFE7</accession>
<name>A0A101FFE7_9THEO</name>
<dbReference type="EMBL" id="LGFO01000179">
    <property type="protein sequence ID" value="KUK36043.1"/>
    <property type="molecule type" value="Genomic_DNA"/>
</dbReference>